<dbReference type="GO" id="GO:0042242">
    <property type="term" value="F:cobyrinic acid a,c-diamide synthase activity"/>
    <property type="evidence" value="ECO:0007669"/>
    <property type="project" value="InterPro"/>
</dbReference>
<evidence type="ECO:0000313" key="11">
    <source>
        <dbReference type="Proteomes" id="UP000242637"/>
    </source>
</evidence>
<evidence type="ECO:0000256" key="4">
    <source>
        <dbReference type="ARBA" id="ARBA00022840"/>
    </source>
</evidence>
<dbReference type="EMBL" id="LT906453">
    <property type="protein sequence ID" value="SNV23905.1"/>
    <property type="molecule type" value="Genomic_DNA"/>
</dbReference>
<comment type="miscellaneous">
    <text evidence="7">The a and c carboxylates of hydrogenobyrinate are activated for nucleophilic attack via formation of a phosphorylated intermediate by ATP. CobB catalyzes first the amidation of the c-carboxylate, and then that of the a-carboxylate.</text>
</comment>
<proteinExistence type="inferred from homology"/>
<dbReference type="InterPro" id="IPR004484">
    <property type="entry name" value="CbiA/CobB_synth"/>
</dbReference>
<feature type="active site" description="Nucleophile" evidence="7">
    <location>
        <position position="345"/>
    </location>
</feature>
<evidence type="ECO:0000256" key="6">
    <source>
        <dbReference type="ARBA" id="ARBA00022962"/>
    </source>
</evidence>
<dbReference type="Pfam" id="PF07685">
    <property type="entry name" value="GATase_3"/>
    <property type="match status" value="1"/>
</dbReference>
<dbReference type="Proteomes" id="UP000242637">
    <property type="component" value="Chromosome 1"/>
</dbReference>
<keyword evidence="11" id="KW-1185">Reference proteome</keyword>
<comment type="catalytic activity">
    <reaction evidence="7">
        <text>hydrogenobyrinate + 2 L-glutamine + 2 ATP + 2 H2O = hydrogenobyrinate a,c-diamide + 2 L-glutamate + 2 ADP + 2 phosphate + 2 H(+)</text>
        <dbReference type="Rhea" id="RHEA:12544"/>
        <dbReference type="ChEBI" id="CHEBI:15377"/>
        <dbReference type="ChEBI" id="CHEBI:15378"/>
        <dbReference type="ChEBI" id="CHEBI:29985"/>
        <dbReference type="ChEBI" id="CHEBI:30616"/>
        <dbReference type="ChEBI" id="CHEBI:43474"/>
        <dbReference type="ChEBI" id="CHEBI:58359"/>
        <dbReference type="ChEBI" id="CHEBI:77873"/>
        <dbReference type="ChEBI" id="CHEBI:77874"/>
        <dbReference type="ChEBI" id="CHEBI:456216"/>
        <dbReference type="EC" id="6.3.5.9"/>
    </reaction>
</comment>
<reference evidence="10 11" key="1">
    <citation type="submission" date="2017-06" db="EMBL/GenBank/DDBJ databases">
        <authorList>
            <consortium name="Pathogen Informatics"/>
        </authorList>
    </citation>
    <scope>NUCLEOTIDE SEQUENCE [LARGE SCALE GENOMIC DNA]</scope>
    <source>
        <strain evidence="10 11">NCTC13039</strain>
    </source>
</reference>
<dbReference type="PANTHER" id="PTHR43873:SF1">
    <property type="entry name" value="COBYRINATE A,C-DIAMIDE SYNTHASE"/>
    <property type="match status" value="1"/>
</dbReference>
<evidence type="ECO:0000256" key="1">
    <source>
        <dbReference type="ARBA" id="ARBA00001946"/>
    </source>
</evidence>
<feature type="domain" description="CobQ/CobB/MinD/ParA nucleotide binding" evidence="8">
    <location>
        <begin position="10"/>
        <end position="193"/>
    </location>
</feature>
<keyword evidence="6 7" id="KW-0315">Glutamine amidotransferase</keyword>
<feature type="domain" description="CobB/CobQ-like glutamine amidotransferase" evidence="9">
    <location>
        <begin position="263"/>
        <end position="449"/>
    </location>
</feature>
<accession>A0A239VNN0</accession>
<dbReference type="KEGG" id="dco:SAMEA4475696_1930"/>
<organism evidence="10 11">
    <name type="scientific">Dermatophilus congolensis</name>
    <dbReference type="NCBI Taxonomy" id="1863"/>
    <lineage>
        <taxon>Bacteria</taxon>
        <taxon>Bacillati</taxon>
        <taxon>Actinomycetota</taxon>
        <taxon>Actinomycetes</taxon>
        <taxon>Micrococcales</taxon>
        <taxon>Dermatophilaceae</taxon>
        <taxon>Dermatophilus</taxon>
    </lineage>
</organism>
<keyword evidence="4 7" id="KW-0067">ATP-binding</keyword>
<dbReference type="HAMAP" id="MF_00027">
    <property type="entry name" value="CobB_CbiA"/>
    <property type="match status" value="1"/>
</dbReference>
<dbReference type="SUPFAM" id="SSF52540">
    <property type="entry name" value="P-loop containing nucleoside triphosphate hydrolases"/>
    <property type="match status" value="1"/>
</dbReference>
<dbReference type="NCBIfam" id="NF002204">
    <property type="entry name" value="PRK01077.1"/>
    <property type="match status" value="1"/>
</dbReference>
<dbReference type="InterPro" id="IPR002586">
    <property type="entry name" value="CobQ/CobB/MinD/ParA_Nub-bd_dom"/>
</dbReference>
<dbReference type="GO" id="GO:0009236">
    <property type="term" value="P:cobalamin biosynthetic process"/>
    <property type="evidence" value="ECO:0007669"/>
    <property type="project" value="UniProtKB-UniRule"/>
</dbReference>
<dbReference type="GO" id="GO:0005524">
    <property type="term" value="F:ATP binding"/>
    <property type="evidence" value="ECO:0007669"/>
    <property type="project" value="UniProtKB-UniRule"/>
</dbReference>
<dbReference type="InterPro" id="IPR029062">
    <property type="entry name" value="Class_I_gatase-like"/>
</dbReference>
<protein>
    <recommendedName>
        <fullName evidence="7">Hydrogenobyrinate a,c-diamide synthase</fullName>
        <ecNumber evidence="7">6.3.5.9</ecNumber>
    </recommendedName>
    <alternativeName>
        <fullName evidence="7">Hydrogenobyrinic acid a,c-diamide synthase</fullName>
    </alternativeName>
</protein>
<dbReference type="EC" id="6.3.5.9" evidence="7"/>
<dbReference type="AlphaFoldDB" id="A0A239VNN0"/>
<dbReference type="CDD" id="cd03130">
    <property type="entry name" value="GATase1_CobB"/>
    <property type="match status" value="1"/>
</dbReference>
<dbReference type="SUPFAM" id="SSF52317">
    <property type="entry name" value="Class I glutamine amidotransferase-like"/>
    <property type="match status" value="1"/>
</dbReference>
<evidence type="ECO:0000256" key="3">
    <source>
        <dbReference type="ARBA" id="ARBA00022741"/>
    </source>
</evidence>
<dbReference type="GO" id="GO:0043802">
    <property type="term" value="F:hydrogenobyrinic acid a,c-diamide synthase (glutamine-hydrolysing) activity"/>
    <property type="evidence" value="ECO:0007669"/>
    <property type="project" value="UniProtKB-UniRule"/>
</dbReference>
<feature type="site" description="Increases nucleophilicity of active site Cys" evidence="7">
    <location>
        <position position="444"/>
    </location>
</feature>
<name>A0A239VNN0_9MICO</name>
<comment type="similarity">
    <text evidence="7">Belongs to the CobB/CbiA family.</text>
</comment>
<dbReference type="STRING" id="1121387.GCA_000429885_00300"/>
<comment type="cofactor">
    <cofactor evidence="1 7">
        <name>Mg(2+)</name>
        <dbReference type="ChEBI" id="CHEBI:18420"/>
    </cofactor>
</comment>
<gene>
    <name evidence="7 10" type="primary">cobB</name>
    <name evidence="10" type="ORF">SAMEA4475696_01930</name>
</gene>
<evidence type="ECO:0000256" key="2">
    <source>
        <dbReference type="ARBA" id="ARBA00022598"/>
    </source>
</evidence>
<evidence type="ECO:0000256" key="5">
    <source>
        <dbReference type="ARBA" id="ARBA00022842"/>
    </source>
</evidence>
<evidence type="ECO:0000256" key="7">
    <source>
        <dbReference type="HAMAP-Rule" id="MF_00027"/>
    </source>
</evidence>
<keyword evidence="2 7" id="KW-0436">Ligase</keyword>
<keyword evidence="3 7" id="KW-0547">Nucleotide-binding</keyword>
<evidence type="ECO:0000259" key="9">
    <source>
        <dbReference type="Pfam" id="PF07685"/>
    </source>
</evidence>
<keyword evidence="7" id="KW-0169">Cobalamin biosynthesis</keyword>
<dbReference type="InterPro" id="IPR011698">
    <property type="entry name" value="GATase_3"/>
</dbReference>
<evidence type="ECO:0000313" key="10">
    <source>
        <dbReference type="EMBL" id="SNV23905.1"/>
    </source>
</evidence>
<dbReference type="Gene3D" id="3.40.50.300">
    <property type="entry name" value="P-loop containing nucleotide triphosphate hydrolases"/>
    <property type="match status" value="1"/>
</dbReference>
<comment type="pathway">
    <text evidence="7">Cofactor biosynthesis; adenosylcobalamin biosynthesis; cob(II)yrinate a,c-diamide from precorrin-2 (aerobic route): step 9/10.</text>
</comment>
<evidence type="ECO:0000259" key="8">
    <source>
        <dbReference type="Pfam" id="PF01656"/>
    </source>
</evidence>
<dbReference type="UniPathway" id="UPA00148">
    <property type="reaction ID" value="UER00220"/>
</dbReference>
<comment type="function">
    <text evidence="7">Catalyzes the ATP-dependent amidation of the two carboxylate groups at positions a and c of hydrogenobyrinate, using either L-glutamine or ammonia as the nitrogen source.</text>
</comment>
<sequence>MSTHSLPRVLIAAPASGSGKTMITTGLLAALHRRGLVVSPHKVGPDYIDPGYHEAACARVGRNLDAHMVGVDRIVPLLLHGALSPSVADVAVIEGVMGLFDGALGREGFASSAHVAKLTQTPVILVVNCASASRSVGAVVHGFASFDPQVRVAGVILNNVASPRHEAEARAAVVGVGVPVVGCIPRLPDIVVPSRHLGLIPAAERRPEALAAVDALACMAQQHLDLDAIVEVARSAPELEGQAWSPGAALASVGGVCAGSGVRVAVAGGAAFTFGYAENVELLQAAGAQVVSFDPLRDSELPEADALVIQGGFPEVYASALGTNRSMLDAVRRFTASGAPVVAECAGMLYLAQELDGAQMTGVLPLIASMHPRLVLGYRQAVADCDSVLAAAGDRVTGHVFHRTRVVPAPDAGVVPGAWVLRDHADRVEVDGVVSGNVVAGYLHTHWAGAPQFAARLVEQACAWRDGVR</sequence>
<keyword evidence="5 7" id="KW-0460">Magnesium</keyword>
<dbReference type="Pfam" id="PF01656">
    <property type="entry name" value="CbiA"/>
    <property type="match status" value="1"/>
</dbReference>
<dbReference type="PANTHER" id="PTHR43873">
    <property type="entry name" value="COBYRINATE A,C-DIAMIDE SYNTHASE"/>
    <property type="match status" value="1"/>
</dbReference>
<dbReference type="InterPro" id="IPR027417">
    <property type="entry name" value="P-loop_NTPase"/>
</dbReference>
<dbReference type="GeneID" id="63460112"/>
<dbReference type="PROSITE" id="PS51274">
    <property type="entry name" value="GATASE_COBBQ"/>
    <property type="match status" value="1"/>
</dbReference>
<comment type="domain">
    <text evidence="7">Comprises of two domains. The C-terminal domain contains the binding site for glutamine and catalyzes the hydrolysis of this substrate to glutamate and ammonia. The N-terminal domain is anticipated to bind ATP and hydrogenobyrinate and catalyzes the ultimate synthesis of the diamide product. The ammonia produced via the glutaminase domain is probably translocated to the adjacent domain via a molecular tunnel, where it reacts with an activated intermediate.</text>
</comment>
<dbReference type="RefSeq" id="WP_028326437.1">
    <property type="nucleotide sequence ID" value="NZ_LT906453.1"/>
</dbReference>
<dbReference type="Gene3D" id="3.40.50.880">
    <property type="match status" value="1"/>
</dbReference>
<dbReference type="NCBIfam" id="TIGR00379">
    <property type="entry name" value="cobB"/>
    <property type="match status" value="1"/>
</dbReference>